<proteinExistence type="inferred from homology"/>
<dbReference type="InterPro" id="IPR036322">
    <property type="entry name" value="WD40_repeat_dom_sf"/>
</dbReference>
<dbReference type="GO" id="GO:0016485">
    <property type="term" value="P:protein processing"/>
    <property type="evidence" value="ECO:0007669"/>
    <property type="project" value="TreeGrafter"/>
</dbReference>
<dbReference type="PANTHER" id="PTHR11532:SF84">
    <property type="entry name" value="CARBOXYPEPTIDASE M"/>
    <property type="match status" value="1"/>
</dbReference>
<dbReference type="AlphaFoldDB" id="A0A819DKB8"/>
<evidence type="ECO:0000259" key="5">
    <source>
        <dbReference type="PROSITE" id="PS52035"/>
    </source>
</evidence>
<feature type="domain" description="Peptidase M14" evidence="5">
    <location>
        <begin position="385"/>
        <end position="669"/>
    </location>
</feature>
<keyword evidence="4" id="KW-0175">Coiled coil</keyword>
<dbReference type="InterPro" id="IPR008969">
    <property type="entry name" value="CarboxyPept-like_regulatory"/>
</dbReference>
<keyword evidence="7" id="KW-1185">Reference proteome</keyword>
<evidence type="ECO:0000256" key="1">
    <source>
        <dbReference type="ARBA" id="ARBA00005988"/>
    </source>
</evidence>
<reference evidence="6" key="1">
    <citation type="submission" date="2021-02" db="EMBL/GenBank/DDBJ databases">
        <authorList>
            <person name="Nowell W R."/>
        </authorList>
    </citation>
    <scope>NUCLEOTIDE SEQUENCE</scope>
</reference>
<dbReference type="Pfam" id="PF00246">
    <property type="entry name" value="Peptidase_M14"/>
    <property type="match status" value="1"/>
</dbReference>
<dbReference type="Proteomes" id="UP000663866">
    <property type="component" value="Unassembled WGS sequence"/>
</dbReference>
<dbReference type="SUPFAM" id="SSF50978">
    <property type="entry name" value="WD40 repeat-like"/>
    <property type="match status" value="1"/>
</dbReference>
<comment type="caution">
    <text evidence="6">The sequence shown here is derived from an EMBL/GenBank/DDBJ whole genome shotgun (WGS) entry which is preliminary data.</text>
</comment>
<gene>
    <name evidence="6" type="ORF">OVN521_LOCUS5639</name>
</gene>
<comment type="similarity">
    <text evidence="1 3">Belongs to the peptidase M14 family.</text>
</comment>
<dbReference type="GO" id="GO:0004181">
    <property type="term" value="F:metallocarboxypeptidase activity"/>
    <property type="evidence" value="ECO:0007669"/>
    <property type="project" value="InterPro"/>
</dbReference>
<name>A0A819DKB8_9BILA</name>
<evidence type="ECO:0000256" key="3">
    <source>
        <dbReference type="PROSITE-ProRule" id="PRU01379"/>
    </source>
</evidence>
<evidence type="ECO:0000313" key="6">
    <source>
        <dbReference type="EMBL" id="CAF3830816.1"/>
    </source>
</evidence>
<dbReference type="GO" id="GO:0008270">
    <property type="term" value="F:zinc ion binding"/>
    <property type="evidence" value="ECO:0007669"/>
    <property type="project" value="InterPro"/>
</dbReference>
<dbReference type="Gene3D" id="2.60.40.1120">
    <property type="entry name" value="Carboxypeptidase-like, regulatory domain"/>
    <property type="match status" value="1"/>
</dbReference>
<dbReference type="GO" id="GO:0006518">
    <property type="term" value="P:peptide metabolic process"/>
    <property type="evidence" value="ECO:0007669"/>
    <property type="project" value="TreeGrafter"/>
</dbReference>
<dbReference type="PANTHER" id="PTHR11532">
    <property type="entry name" value="PROTEASE M14 CARBOXYPEPTIDASE"/>
    <property type="match status" value="1"/>
</dbReference>
<feature type="coiled-coil region" evidence="4">
    <location>
        <begin position="101"/>
        <end position="149"/>
    </location>
</feature>
<dbReference type="SUPFAM" id="SSF49464">
    <property type="entry name" value="Carboxypeptidase regulatory domain-like"/>
    <property type="match status" value="1"/>
</dbReference>
<dbReference type="Gene3D" id="3.40.630.10">
    <property type="entry name" value="Zn peptidases"/>
    <property type="match status" value="1"/>
</dbReference>
<dbReference type="SUPFAM" id="SSF53187">
    <property type="entry name" value="Zn-dependent exopeptidases"/>
    <property type="match status" value="1"/>
</dbReference>
<evidence type="ECO:0000313" key="7">
    <source>
        <dbReference type="Proteomes" id="UP000663866"/>
    </source>
</evidence>
<evidence type="ECO:0000256" key="2">
    <source>
        <dbReference type="ARBA" id="ARBA00023180"/>
    </source>
</evidence>
<dbReference type="SMART" id="SM00631">
    <property type="entry name" value="Zn_pept"/>
    <property type="match status" value="1"/>
</dbReference>
<keyword evidence="2" id="KW-0325">Glycoprotein</keyword>
<dbReference type="PRINTS" id="PR00765">
    <property type="entry name" value="CRBOXYPTASEA"/>
</dbReference>
<organism evidence="6 7">
    <name type="scientific">Rotaria magnacalcarata</name>
    <dbReference type="NCBI Taxonomy" id="392030"/>
    <lineage>
        <taxon>Eukaryota</taxon>
        <taxon>Metazoa</taxon>
        <taxon>Spiralia</taxon>
        <taxon>Gnathifera</taxon>
        <taxon>Rotifera</taxon>
        <taxon>Eurotatoria</taxon>
        <taxon>Bdelloidea</taxon>
        <taxon>Philodinida</taxon>
        <taxon>Philodinidae</taxon>
        <taxon>Rotaria</taxon>
    </lineage>
</organism>
<feature type="active site" description="Proton donor/acceptor" evidence="3">
    <location>
        <position position="639"/>
    </location>
</feature>
<dbReference type="EMBL" id="CAJOBG010000568">
    <property type="protein sequence ID" value="CAF3830816.1"/>
    <property type="molecule type" value="Genomic_DNA"/>
</dbReference>
<sequence length="790" mass="90038">MSQLCSINKCIRASRGLCDCCQKNLCLQHLNEHNALLVAELNPFTDEINQLGDRLKTLIIEQTTSSSRRKLQQWRDDCHRKINCLFENKCQELDQIINKKVEQHRKQLNEISLKIADLINAQEATRQDIDSLNSAIVHLKTQMNKIEQIGCRIDARPLVIDDSFVAIRKTTDDELDVSTISPAYSTIYRPQGSHLSLANNDRYLLLHMNPNLCLFDREMNKVKQILWNQRTIHDMCWSSTLDRFIVLGEKTIFLISEHTMSINAVETIKERDWLSCTCSDTVIFVSTNELGSSIIEFALVPTMKSINEWKCPITCTRDDYIDDIVYKKENLALLIMNNTKKSLRIELRSASNLDYIWSIPLDFNFQFNYLIILTVIYGNQAIDYRYHNYTEMTCILQDLAAQYPTKASLVEIGKSQGGKSLWAMALSSYAPNQHVLLRPEVKYIANMHGNEVVGLEVLLYLVDYLLTSNDTQANQLMNRTRIWIMPSMNPDGLELSSVGDCASTMGRYNLNNIDLNRNFPDYYGAALQSSSRAPETSAIMSWLANVPFVLSANYHGGSFVINTPYDRYYVGSVSTSDDDDIYQMIARSYINLTQEVNENCLSEFIGTGFVTRGADWYEIVGGMQDYGYLNYGTIELTMEISCCKYPGGNLLASYWNYNRDAMLQYLFQAQRGVKGLILNEYSEPIPSTQVMIDNRQPVVKVTPLGEFWRILLPGTYTLKVLYKSNTIHSRQITIGNSLTPLNLTIIISSTVYLPYSLMTTQALSSTGVTPENSRNLLLFLCSLFFISFSC</sequence>
<dbReference type="PROSITE" id="PS52035">
    <property type="entry name" value="PEPTIDASE_M14"/>
    <property type="match status" value="1"/>
</dbReference>
<accession>A0A819DKB8</accession>
<dbReference type="InterPro" id="IPR050753">
    <property type="entry name" value="Peptidase_M14_domain"/>
</dbReference>
<dbReference type="InterPro" id="IPR000834">
    <property type="entry name" value="Peptidase_M14"/>
</dbReference>
<protein>
    <recommendedName>
        <fullName evidence="5">Peptidase M14 domain-containing protein</fullName>
    </recommendedName>
</protein>
<evidence type="ECO:0000256" key="4">
    <source>
        <dbReference type="SAM" id="Coils"/>
    </source>
</evidence>
<dbReference type="GO" id="GO:0005615">
    <property type="term" value="C:extracellular space"/>
    <property type="evidence" value="ECO:0007669"/>
    <property type="project" value="TreeGrafter"/>
</dbReference>